<dbReference type="AlphaFoldDB" id="A0A914V3E2"/>
<accession>A0A914V3E2</accession>
<proteinExistence type="predicted"/>
<organism evidence="1 2">
    <name type="scientific">Plectus sambesii</name>
    <dbReference type="NCBI Taxonomy" id="2011161"/>
    <lineage>
        <taxon>Eukaryota</taxon>
        <taxon>Metazoa</taxon>
        <taxon>Ecdysozoa</taxon>
        <taxon>Nematoda</taxon>
        <taxon>Chromadorea</taxon>
        <taxon>Plectida</taxon>
        <taxon>Plectina</taxon>
        <taxon>Plectoidea</taxon>
        <taxon>Plectidae</taxon>
        <taxon>Plectus</taxon>
    </lineage>
</organism>
<dbReference type="Proteomes" id="UP000887566">
    <property type="component" value="Unplaced"/>
</dbReference>
<protein>
    <submittedName>
        <fullName evidence="2">Uncharacterized protein</fullName>
    </submittedName>
</protein>
<name>A0A914V3E2_9BILA</name>
<sequence length="209" mass="22416">MCARLSLCAAAWRNVVRPALARRGWCGAVSLGPTNPAVSRVGASWPGGAPHRTINDADQEPDTANWSLCEAGLWPVPSHRAGRWSALGRRLRVQVDTPAHLAPDWDRQSSCVEASSRPARLFSAPNSPVPPAQRIDCDCRLTSGALADEMGQLGAAWLLACDEEAEDDDDSCTEQKVVAARDAMATTLRFFHFRVSAGPEPPDGLSVCC</sequence>
<evidence type="ECO:0000313" key="2">
    <source>
        <dbReference type="WBParaSite" id="PSAMB.scaffold1498size30661.g13482.t2"/>
    </source>
</evidence>
<dbReference type="WBParaSite" id="PSAMB.scaffold1498size30661.g13482.t2">
    <property type="protein sequence ID" value="PSAMB.scaffold1498size30661.g13482.t2"/>
    <property type="gene ID" value="PSAMB.scaffold1498size30661.g13482"/>
</dbReference>
<keyword evidence="1" id="KW-1185">Reference proteome</keyword>
<evidence type="ECO:0000313" key="1">
    <source>
        <dbReference type="Proteomes" id="UP000887566"/>
    </source>
</evidence>
<reference evidence="2" key="1">
    <citation type="submission" date="2022-11" db="UniProtKB">
        <authorList>
            <consortium name="WormBaseParasite"/>
        </authorList>
    </citation>
    <scope>IDENTIFICATION</scope>
</reference>